<dbReference type="SUPFAM" id="SSF49562">
    <property type="entry name" value="C2 domain (Calcium/lipid-binding domain, CaLB)"/>
    <property type="match status" value="1"/>
</dbReference>
<dbReference type="GO" id="GO:0005886">
    <property type="term" value="C:plasma membrane"/>
    <property type="evidence" value="ECO:0007669"/>
    <property type="project" value="TreeGrafter"/>
</dbReference>
<proteinExistence type="predicted"/>
<evidence type="ECO:0000313" key="3">
    <source>
        <dbReference type="EMBL" id="VEL21337.1"/>
    </source>
</evidence>
<dbReference type="Gene3D" id="2.60.40.150">
    <property type="entry name" value="C2 domain"/>
    <property type="match status" value="1"/>
</dbReference>
<comment type="caution">
    <text evidence="3">The sequence shown here is derived from an EMBL/GenBank/DDBJ whole genome shotgun (WGS) entry which is preliminary data.</text>
</comment>
<feature type="compositionally biased region" description="Polar residues" evidence="1">
    <location>
        <begin position="29"/>
        <end position="49"/>
    </location>
</feature>
<evidence type="ECO:0000313" key="4">
    <source>
        <dbReference type="Proteomes" id="UP000784294"/>
    </source>
</evidence>
<organism evidence="3 4">
    <name type="scientific">Protopolystoma xenopodis</name>
    <dbReference type="NCBI Taxonomy" id="117903"/>
    <lineage>
        <taxon>Eukaryota</taxon>
        <taxon>Metazoa</taxon>
        <taxon>Spiralia</taxon>
        <taxon>Lophotrochozoa</taxon>
        <taxon>Platyhelminthes</taxon>
        <taxon>Monogenea</taxon>
        <taxon>Polyopisthocotylea</taxon>
        <taxon>Polystomatidea</taxon>
        <taxon>Polystomatidae</taxon>
        <taxon>Protopolystoma</taxon>
    </lineage>
</organism>
<evidence type="ECO:0000256" key="1">
    <source>
        <dbReference type="SAM" id="MobiDB-lite"/>
    </source>
</evidence>
<dbReference type="GO" id="GO:0005509">
    <property type="term" value="F:calcium ion binding"/>
    <property type="evidence" value="ECO:0007669"/>
    <property type="project" value="TreeGrafter"/>
</dbReference>
<dbReference type="InterPro" id="IPR035892">
    <property type="entry name" value="C2_domain_sf"/>
</dbReference>
<feature type="region of interest" description="Disordered" evidence="1">
    <location>
        <begin position="28"/>
        <end position="57"/>
    </location>
</feature>
<dbReference type="GO" id="GO:0001786">
    <property type="term" value="F:phosphatidylserine binding"/>
    <property type="evidence" value="ECO:0007669"/>
    <property type="project" value="TreeGrafter"/>
</dbReference>
<dbReference type="SMART" id="SM00239">
    <property type="entry name" value="C2"/>
    <property type="match status" value="1"/>
</dbReference>
<dbReference type="PANTHER" id="PTHR10024">
    <property type="entry name" value="SYNAPTOTAGMIN"/>
    <property type="match status" value="1"/>
</dbReference>
<dbReference type="GO" id="GO:0006906">
    <property type="term" value="P:vesicle fusion"/>
    <property type="evidence" value="ECO:0007669"/>
    <property type="project" value="TreeGrafter"/>
</dbReference>
<dbReference type="GO" id="GO:0070382">
    <property type="term" value="C:exocytic vesicle"/>
    <property type="evidence" value="ECO:0007669"/>
    <property type="project" value="TreeGrafter"/>
</dbReference>
<dbReference type="AlphaFoldDB" id="A0A448WVM2"/>
<dbReference type="GO" id="GO:0098793">
    <property type="term" value="C:presynapse"/>
    <property type="evidence" value="ECO:0007669"/>
    <property type="project" value="GOC"/>
</dbReference>
<protein>
    <recommendedName>
        <fullName evidence="2">C2 domain-containing protein</fullName>
    </recommendedName>
</protein>
<dbReference type="Pfam" id="PF00168">
    <property type="entry name" value="C2"/>
    <property type="match status" value="1"/>
</dbReference>
<reference evidence="3" key="1">
    <citation type="submission" date="2018-11" db="EMBL/GenBank/DDBJ databases">
        <authorList>
            <consortium name="Pathogen Informatics"/>
        </authorList>
    </citation>
    <scope>NUCLEOTIDE SEQUENCE</scope>
</reference>
<dbReference type="PANTHER" id="PTHR10024:SF369">
    <property type="entry name" value="FI18813P1"/>
    <property type="match status" value="1"/>
</dbReference>
<evidence type="ECO:0000259" key="2">
    <source>
        <dbReference type="PROSITE" id="PS50004"/>
    </source>
</evidence>
<keyword evidence="4" id="KW-1185">Reference proteome</keyword>
<dbReference type="OrthoDB" id="67700at2759"/>
<feature type="domain" description="C2" evidence="2">
    <location>
        <begin position="143"/>
        <end position="291"/>
    </location>
</feature>
<gene>
    <name evidence="3" type="ORF">PXEA_LOCUS14777</name>
</gene>
<dbReference type="GO" id="GO:0048791">
    <property type="term" value="P:calcium ion-regulated exocytosis of neurotransmitter"/>
    <property type="evidence" value="ECO:0007669"/>
    <property type="project" value="TreeGrafter"/>
</dbReference>
<dbReference type="Proteomes" id="UP000784294">
    <property type="component" value="Unassembled WGS sequence"/>
</dbReference>
<feature type="compositionally biased region" description="Low complexity" evidence="1">
    <location>
        <begin position="81"/>
        <end position="93"/>
    </location>
</feature>
<dbReference type="PROSITE" id="PS50004">
    <property type="entry name" value="C2"/>
    <property type="match status" value="1"/>
</dbReference>
<dbReference type="GO" id="GO:0030424">
    <property type="term" value="C:axon"/>
    <property type="evidence" value="ECO:0007669"/>
    <property type="project" value="TreeGrafter"/>
</dbReference>
<dbReference type="GO" id="GO:0000149">
    <property type="term" value="F:SNARE binding"/>
    <property type="evidence" value="ECO:0007669"/>
    <property type="project" value="TreeGrafter"/>
</dbReference>
<dbReference type="EMBL" id="CAAALY010050771">
    <property type="protein sequence ID" value="VEL21337.1"/>
    <property type="molecule type" value="Genomic_DNA"/>
</dbReference>
<sequence>MSLVAVLAVAGIAAVLIVLRRRHLRANGAKSQACENGVRPQTGQHLSQRQQRRDGSRMTECVALKHSLLDEAVLSMSPVVQSPSSWSTSSSGSEANGHTNGLHLTSPDDEAAHDVRLQRRPSPAGRLAVGVSSPSGIAGSRSCRGWLEFAAAYDHTRQELGVRVLRCLDLLSDTTTTATATSTSAEFASAGLEQGGSEAVEASLVDPYVKVQLLPEKRHRARTRVLRATNCPEFEERFVFSGLTVNQVKASSLHFVVLCYDRFSRDQIIGEVVCSLVDLGLNMSQEVAVTKEILSRQFKVRRSLFLLHLPVSFRAPFSPPQNLTGFKDRYFSFTNFPRAGLRMPHRLIPDPNII</sequence>
<dbReference type="GO" id="GO:0005544">
    <property type="term" value="F:calcium-dependent phospholipid binding"/>
    <property type="evidence" value="ECO:0007669"/>
    <property type="project" value="TreeGrafter"/>
</dbReference>
<dbReference type="InterPro" id="IPR000008">
    <property type="entry name" value="C2_dom"/>
</dbReference>
<feature type="compositionally biased region" description="Polar residues" evidence="1">
    <location>
        <begin position="94"/>
        <end position="103"/>
    </location>
</feature>
<name>A0A448WVM2_9PLAT</name>
<dbReference type="GO" id="GO:0030276">
    <property type="term" value="F:clathrin binding"/>
    <property type="evidence" value="ECO:0007669"/>
    <property type="project" value="TreeGrafter"/>
</dbReference>
<accession>A0A448WVM2</accession>
<feature type="region of interest" description="Disordered" evidence="1">
    <location>
        <begin position="81"/>
        <end position="139"/>
    </location>
</feature>